<dbReference type="PANTHER" id="PTHR11533">
    <property type="entry name" value="PROTEASE M1 ZINC METALLOPROTEASE"/>
    <property type="match status" value="1"/>
</dbReference>
<dbReference type="Proteomes" id="UP000008237">
    <property type="component" value="Unassembled WGS sequence"/>
</dbReference>
<keyword evidence="13" id="KW-1185">Reference proteome</keyword>
<accession>E2BDX6</accession>
<evidence type="ECO:0000256" key="7">
    <source>
        <dbReference type="ARBA" id="ARBA00023136"/>
    </source>
</evidence>
<dbReference type="STRING" id="610380.E2BDX6"/>
<dbReference type="Gene3D" id="2.60.40.1910">
    <property type="match status" value="1"/>
</dbReference>
<keyword evidence="8" id="KW-1015">Disulfide bond</keyword>
<feature type="domain" description="ERAP1-like C-terminal" evidence="11">
    <location>
        <begin position="173"/>
        <end position="396"/>
    </location>
</feature>
<keyword evidence="5" id="KW-0812">Transmembrane</keyword>
<proteinExistence type="inferred from homology"/>
<dbReference type="OMA" id="ICFRILE"/>
<keyword evidence="3 12" id="KW-0645">Protease</keyword>
<dbReference type="InterPro" id="IPR027268">
    <property type="entry name" value="Peptidase_M4/M1_CTD_sf"/>
</dbReference>
<dbReference type="GO" id="GO:0042277">
    <property type="term" value="F:peptide binding"/>
    <property type="evidence" value="ECO:0007669"/>
    <property type="project" value="TreeGrafter"/>
</dbReference>
<reference evidence="12 13" key="1">
    <citation type="journal article" date="2010" name="Science">
        <title>Genomic comparison of the ants Camponotus floridanus and Harpegnathos saltator.</title>
        <authorList>
            <person name="Bonasio R."/>
            <person name="Zhang G."/>
            <person name="Ye C."/>
            <person name="Mutti N.S."/>
            <person name="Fang X."/>
            <person name="Qin N."/>
            <person name="Donahue G."/>
            <person name="Yang P."/>
            <person name="Li Q."/>
            <person name="Li C."/>
            <person name="Zhang P."/>
            <person name="Huang Z."/>
            <person name="Berger S.L."/>
            <person name="Reinberg D."/>
            <person name="Wang J."/>
            <person name="Liebig J."/>
        </authorList>
    </citation>
    <scope>NUCLEOTIDE SEQUENCE [LARGE SCALE GENOMIC DNA]</scope>
    <source>
        <strain evidence="12 13">R22 G/1</strain>
    </source>
</reference>
<evidence type="ECO:0000256" key="5">
    <source>
        <dbReference type="ARBA" id="ARBA00022692"/>
    </source>
</evidence>
<keyword evidence="7" id="KW-0472">Membrane</keyword>
<dbReference type="GO" id="GO:0005886">
    <property type="term" value="C:plasma membrane"/>
    <property type="evidence" value="ECO:0007669"/>
    <property type="project" value="UniProtKB-SubCell"/>
</dbReference>
<evidence type="ECO:0000256" key="6">
    <source>
        <dbReference type="ARBA" id="ARBA00022989"/>
    </source>
</evidence>
<evidence type="ECO:0000259" key="11">
    <source>
        <dbReference type="Pfam" id="PF11838"/>
    </source>
</evidence>
<keyword evidence="6" id="KW-1133">Transmembrane helix</keyword>
<dbReference type="AlphaFoldDB" id="E2BDX6"/>
<evidence type="ECO:0000256" key="9">
    <source>
        <dbReference type="ARBA" id="ARBA00023180"/>
    </source>
</evidence>
<comment type="subcellular location">
    <subcellularLocation>
        <location evidence="1">Cell membrane</location>
        <topology evidence="1">Single-pass type II membrane protein</topology>
    </subcellularLocation>
</comment>
<evidence type="ECO:0000259" key="10">
    <source>
        <dbReference type="Pfam" id="PF01433"/>
    </source>
</evidence>
<dbReference type="EMBL" id="GL447693">
    <property type="protein sequence ID" value="EFN86102.1"/>
    <property type="molecule type" value="Genomic_DNA"/>
</dbReference>
<dbReference type="GO" id="GO:0005737">
    <property type="term" value="C:cytoplasm"/>
    <property type="evidence" value="ECO:0007669"/>
    <property type="project" value="TreeGrafter"/>
</dbReference>
<keyword evidence="4" id="KW-1003">Cell membrane</keyword>
<keyword evidence="9" id="KW-0325">Glycoprotein</keyword>
<dbReference type="GO" id="GO:0043171">
    <property type="term" value="P:peptide catabolic process"/>
    <property type="evidence" value="ECO:0007669"/>
    <property type="project" value="TreeGrafter"/>
</dbReference>
<dbReference type="Pfam" id="PF11838">
    <property type="entry name" value="ERAP1_C"/>
    <property type="match status" value="1"/>
</dbReference>
<evidence type="ECO:0000256" key="8">
    <source>
        <dbReference type="ARBA" id="ARBA00023157"/>
    </source>
</evidence>
<dbReference type="SUPFAM" id="SSF55486">
    <property type="entry name" value="Metalloproteases ('zincins'), catalytic domain"/>
    <property type="match status" value="1"/>
</dbReference>
<evidence type="ECO:0000256" key="4">
    <source>
        <dbReference type="ARBA" id="ARBA00022475"/>
    </source>
</evidence>
<protein>
    <submittedName>
        <fullName evidence="12">Leucyl-cystinyl aminopeptidase</fullName>
    </submittedName>
</protein>
<dbReference type="OrthoDB" id="510539at2759"/>
<dbReference type="Gene3D" id="1.25.50.20">
    <property type="match status" value="2"/>
</dbReference>
<dbReference type="Gene3D" id="1.10.390.10">
    <property type="entry name" value="Neutral Protease Domain 2"/>
    <property type="match status" value="1"/>
</dbReference>
<feature type="domain" description="Peptidase M1 membrane alanine aminopeptidase" evidence="10">
    <location>
        <begin position="1"/>
        <end position="91"/>
    </location>
</feature>
<dbReference type="InterPro" id="IPR050344">
    <property type="entry name" value="Peptidase_M1_aminopeptidases"/>
</dbReference>
<dbReference type="InterPro" id="IPR014782">
    <property type="entry name" value="Peptidase_M1_dom"/>
</dbReference>
<keyword evidence="3 12" id="KW-0031">Aminopeptidase</keyword>
<sequence>MKEDCKPSARAIATDVETPDEISERFDRMSYQKAAAVINMLESAMGESRFVSGIRNYLERYQFRNVESRELFEILRLADGAVDVVEFMDRWTKQPGFPLVNVRQDGAAFRLSQERFVANKQREKGDFTQTWIIPLKYVTDDKSEGVQFEWFPANSSRGKYEQMRLSVQRPARWIKLNHGSVGYYIVNYTEDAWARFDDLLSRDTRPLDAIDRADLLHDAFLLADATDMCYCVAMNLSTYLRHETALQPWTVASRWLVQTSRLLHGTYAYARFQRYARALIDGIYRRLGWDVDSSESFASRELRAIILHAACGAAHEHCLAFASNSLRAFASNDNAEPPHPDVRSVVYSFGIAARSDDAEATFDKLWRRFLRESDVHERERLMIALASVRNVTVLRRSRWDDLVRKYTLSDYTMGNAIAAIVSLFKDEARLREALQFFDKHPEAGAGASARISAIEEVEFNINWLRVNVRRIDQWLRVSGCDRVAALCS</sequence>
<evidence type="ECO:0000313" key="12">
    <source>
        <dbReference type="EMBL" id="EFN86102.1"/>
    </source>
</evidence>
<dbReference type="GO" id="GO:0070006">
    <property type="term" value="F:metalloaminopeptidase activity"/>
    <property type="evidence" value="ECO:0007669"/>
    <property type="project" value="TreeGrafter"/>
</dbReference>
<dbReference type="GO" id="GO:0006508">
    <property type="term" value="P:proteolysis"/>
    <property type="evidence" value="ECO:0007669"/>
    <property type="project" value="TreeGrafter"/>
</dbReference>
<dbReference type="InParanoid" id="E2BDX6"/>
<dbReference type="InterPro" id="IPR024571">
    <property type="entry name" value="ERAP1-like_C_dom"/>
</dbReference>
<evidence type="ECO:0000256" key="3">
    <source>
        <dbReference type="ARBA" id="ARBA00022438"/>
    </source>
</evidence>
<evidence type="ECO:0000313" key="13">
    <source>
        <dbReference type="Proteomes" id="UP000008237"/>
    </source>
</evidence>
<dbReference type="GO" id="GO:0008270">
    <property type="term" value="F:zinc ion binding"/>
    <property type="evidence" value="ECO:0007669"/>
    <property type="project" value="InterPro"/>
</dbReference>
<evidence type="ECO:0000256" key="2">
    <source>
        <dbReference type="ARBA" id="ARBA00010136"/>
    </source>
</evidence>
<keyword evidence="3 12" id="KW-0378">Hydrolase</keyword>
<organism evidence="13">
    <name type="scientific">Harpegnathos saltator</name>
    <name type="common">Jerdon's jumping ant</name>
    <dbReference type="NCBI Taxonomy" id="610380"/>
    <lineage>
        <taxon>Eukaryota</taxon>
        <taxon>Metazoa</taxon>
        <taxon>Ecdysozoa</taxon>
        <taxon>Arthropoda</taxon>
        <taxon>Hexapoda</taxon>
        <taxon>Insecta</taxon>
        <taxon>Pterygota</taxon>
        <taxon>Neoptera</taxon>
        <taxon>Endopterygota</taxon>
        <taxon>Hymenoptera</taxon>
        <taxon>Apocrita</taxon>
        <taxon>Aculeata</taxon>
        <taxon>Formicoidea</taxon>
        <taxon>Formicidae</taxon>
        <taxon>Ponerinae</taxon>
        <taxon>Ponerini</taxon>
        <taxon>Harpegnathos</taxon>
    </lineage>
</organism>
<dbReference type="PANTHER" id="PTHR11533:SF276">
    <property type="entry name" value="GLUTAMYL AMINOPEPTIDASE"/>
    <property type="match status" value="1"/>
</dbReference>
<evidence type="ECO:0000256" key="1">
    <source>
        <dbReference type="ARBA" id="ARBA00004401"/>
    </source>
</evidence>
<comment type="similarity">
    <text evidence="2">Belongs to the peptidase M1 family.</text>
</comment>
<dbReference type="Pfam" id="PF01433">
    <property type="entry name" value="Peptidase_M1"/>
    <property type="match status" value="1"/>
</dbReference>
<dbReference type="GO" id="GO:0005615">
    <property type="term" value="C:extracellular space"/>
    <property type="evidence" value="ECO:0007669"/>
    <property type="project" value="TreeGrafter"/>
</dbReference>
<gene>
    <name evidence="12" type="ORF">EAI_12561</name>
</gene>
<name>E2BDX6_HARSA</name>